<reference evidence="1" key="1">
    <citation type="submission" date="2012-12" db="EMBL/GenBank/DDBJ databases">
        <title>Identification and characterization of a phenylalanine ammonia-lyase gene family in Isatis indigotica Fort.</title>
        <authorList>
            <person name="Liu Q."/>
            <person name="Chen J."/>
            <person name="Zhou X."/>
            <person name="Di P."/>
            <person name="Xiao Y."/>
            <person name="Xuan H."/>
            <person name="Zhang L."/>
            <person name="Chen W."/>
        </authorList>
    </citation>
    <scope>NUCLEOTIDE SEQUENCE</scope>
    <source>
        <tissue evidence="1">Salivary gland</tissue>
    </source>
</reference>
<dbReference type="AlphaFoldDB" id="A0A0K8RBX8"/>
<protein>
    <submittedName>
        <fullName evidence="1">Uncharacterized protein</fullName>
    </submittedName>
</protein>
<evidence type="ECO:0000313" key="1">
    <source>
        <dbReference type="EMBL" id="JAA68368.1"/>
    </source>
</evidence>
<accession>A0A0K8RBX8</accession>
<organism evidence="1">
    <name type="scientific">Ixodes ricinus</name>
    <name type="common">Common tick</name>
    <name type="synonym">Acarus ricinus</name>
    <dbReference type="NCBI Taxonomy" id="34613"/>
    <lineage>
        <taxon>Eukaryota</taxon>
        <taxon>Metazoa</taxon>
        <taxon>Ecdysozoa</taxon>
        <taxon>Arthropoda</taxon>
        <taxon>Chelicerata</taxon>
        <taxon>Arachnida</taxon>
        <taxon>Acari</taxon>
        <taxon>Parasitiformes</taxon>
        <taxon>Ixodida</taxon>
        <taxon>Ixodoidea</taxon>
        <taxon>Ixodidae</taxon>
        <taxon>Ixodinae</taxon>
        <taxon>Ixodes</taxon>
    </lineage>
</organism>
<name>A0A0K8RBX8_IXORI</name>
<dbReference type="EMBL" id="GADI01005440">
    <property type="protein sequence ID" value="JAA68368.1"/>
    <property type="molecule type" value="mRNA"/>
</dbReference>
<sequence length="126" mass="13655">MCVAARGDQTSLLHGFCNFMGQQSCIVASLLRIRVSCDNGFKCLCGTEAILSLDLSQLSTAVFTTWCAQSSNCFCCVCIATLVKPRESFLLSDSSSHTALIELALYQPKLAVHCFFPEDLHHGSGI</sequence>
<proteinExistence type="evidence at transcript level"/>